<reference evidence="1 2" key="1">
    <citation type="submission" date="2007-03" db="EMBL/GenBank/DDBJ databases">
        <authorList>
            <person name="Stal L."/>
            <person name="Ferriera S."/>
            <person name="Johnson J."/>
            <person name="Kravitz S."/>
            <person name="Beeson K."/>
            <person name="Sutton G."/>
            <person name="Rogers Y.-H."/>
            <person name="Friedman R."/>
            <person name="Frazier M."/>
            <person name="Venter J.C."/>
        </authorList>
    </citation>
    <scope>NUCLEOTIDE SEQUENCE [LARGE SCALE GENOMIC DNA]</scope>
    <source>
        <strain evidence="1 2">CCY0110</strain>
    </source>
</reference>
<protein>
    <submittedName>
        <fullName evidence="1">Uncharacterized protein</fullName>
    </submittedName>
</protein>
<comment type="caution">
    <text evidence="1">The sequence shown here is derived from an EMBL/GenBank/DDBJ whole genome shotgun (WGS) entry which is preliminary data.</text>
</comment>
<accession>A3IS67</accession>
<gene>
    <name evidence="1" type="ORF">CY0110_32395</name>
</gene>
<dbReference type="EMBL" id="AAXW01000021">
    <property type="protein sequence ID" value="EAZ90745.1"/>
    <property type="molecule type" value="Genomic_DNA"/>
</dbReference>
<name>A3IS67_9CHRO</name>
<evidence type="ECO:0000313" key="1">
    <source>
        <dbReference type="EMBL" id="EAZ90745.1"/>
    </source>
</evidence>
<dbReference type="RefSeq" id="WP_008276224.1">
    <property type="nucleotide sequence ID" value="NZ_AAXW01000021.1"/>
</dbReference>
<dbReference type="Proteomes" id="UP000003781">
    <property type="component" value="Unassembled WGS sequence"/>
</dbReference>
<sequence length="62" mass="7252">MKINGKLLIIQLLLWLMGELILNHLALDDLADYTHFLRSQDEERTRLIESQMCLRKISLATV</sequence>
<dbReference type="AlphaFoldDB" id="A3IS67"/>
<proteinExistence type="predicted"/>
<keyword evidence="2" id="KW-1185">Reference proteome</keyword>
<evidence type="ECO:0000313" key="2">
    <source>
        <dbReference type="Proteomes" id="UP000003781"/>
    </source>
</evidence>
<organism evidence="1 2">
    <name type="scientific">Crocosphaera chwakensis CCY0110</name>
    <dbReference type="NCBI Taxonomy" id="391612"/>
    <lineage>
        <taxon>Bacteria</taxon>
        <taxon>Bacillati</taxon>
        <taxon>Cyanobacteriota</taxon>
        <taxon>Cyanophyceae</taxon>
        <taxon>Oscillatoriophycideae</taxon>
        <taxon>Chroococcales</taxon>
        <taxon>Aphanothecaceae</taxon>
        <taxon>Crocosphaera</taxon>
        <taxon>Crocosphaera chwakensis</taxon>
    </lineage>
</organism>